<sequence length="287" mass="30525">MPRTPPAADAPARGAPRPLARGRAPSVRDGIARFGRSNAVHVWHGRAADLPDPADVALLDATELDTFRRRGAPFAGRYAAAHAAVRRILADHYLGGPPAAVRFGRHPCPRCGDPLHGRPVILAPATRLDFSLSHSGPYWLLAVTAGGQVGVDIEQHTGRGLRDVPRIALSDAELDVLSGAGNEREHEELFLRAWTRKEAVLKAVGVGIVADLRGLDALTGAPGPVRVDHAEPGAPGAWTVEDLRLGPGRSAALAREHTRPGPVVLRPPDPPATRYDRSRGDPAYRGL</sequence>
<feature type="region of interest" description="Disordered" evidence="3">
    <location>
        <begin position="1"/>
        <end position="25"/>
    </location>
</feature>
<comment type="caution">
    <text evidence="5">The sequence shown here is derived from an EMBL/GenBank/DDBJ whole genome shotgun (WGS) entry which is preliminary data.</text>
</comment>
<evidence type="ECO:0000256" key="1">
    <source>
        <dbReference type="ARBA" id="ARBA00010990"/>
    </source>
</evidence>
<dbReference type="Proteomes" id="UP001596065">
    <property type="component" value="Unassembled WGS sequence"/>
</dbReference>
<reference evidence="6" key="1">
    <citation type="journal article" date="2019" name="Int. J. Syst. Evol. Microbiol.">
        <title>The Global Catalogue of Microorganisms (GCM) 10K type strain sequencing project: providing services to taxonomists for standard genome sequencing and annotation.</title>
        <authorList>
            <consortium name="The Broad Institute Genomics Platform"/>
            <consortium name="The Broad Institute Genome Sequencing Center for Infectious Disease"/>
            <person name="Wu L."/>
            <person name="Ma J."/>
        </authorList>
    </citation>
    <scope>NUCLEOTIDE SEQUENCE [LARGE SCALE GENOMIC DNA]</scope>
    <source>
        <strain evidence="6">KCTC 5701</strain>
    </source>
</reference>
<evidence type="ECO:0000256" key="3">
    <source>
        <dbReference type="SAM" id="MobiDB-lite"/>
    </source>
</evidence>
<feature type="compositionally biased region" description="Basic and acidic residues" evidence="3">
    <location>
        <begin position="274"/>
        <end position="287"/>
    </location>
</feature>
<keyword evidence="6" id="KW-1185">Reference proteome</keyword>
<evidence type="ECO:0000313" key="5">
    <source>
        <dbReference type="EMBL" id="MFC5655420.1"/>
    </source>
</evidence>
<dbReference type="InterPro" id="IPR037143">
    <property type="entry name" value="4-PPantetheinyl_Trfase_dom_sf"/>
</dbReference>
<evidence type="ECO:0000313" key="6">
    <source>
        <dbReference type="Proteomes" id="UP001596065"/>
    </source>
</evidence>
<dbReference type="PANTHER" id="PTHR12215:SF10">
    <property type="entry name" value="L-AMINOADIPATE-SEMIALDEHYDE DEHYDROGENASE-PHOSPHOPANTETHEINYL TRANSFERASE"/>
    <property type="match status" value="1"/>
</dbReference>
<feature type="region of interest" description="Disordered" evidence="3">
    <location>
        <begin position="253"/>
        <end position="287"/>
    </location>
</feature>
<organism evidence="5 6">
    <name type="scientific">Streptomyces nogalater</name>
    <dbReference type="NCBI Taxonomy" id="38314"/>
    <lineage>
        <taxon>Bacteria</taxon>
        <taxon>Bacillati</taxon>
        <taxon>Actinomycetota</taxon>
        <taxon>Actinomycetes</taxon>
        <taxon>Kitasatosporales</taxon>
        <taxon>Streptomycetaceae</taxon>
        <taxon>Streptomyces</taxon>
    </lineage>
</organism>
<dbReference type="RefSeq" id="WP_344348324.1">
    <property type="nucleotide sequence ID" value="NZ_BAAASM010000015.1"/>
</dbReference>
<keyword evidence="2 5" id="KW-0808">Transferase</keyword>
<comment type="similarity">
    <text evidence="1">Belongs to the P-Pant transferase superfamily. Gsp/Sfp/HetI/AcpT family.</text>
</comment>
<dbReference type="EMBL" id="JBHSOE010000009">
    <property type="protein sequence ID" value="MFC5655420.1"/>
    <property type="molecule type" value="Genomic_DNA"/>
</dbReference>
<dbReference type="Gene3D" id="3.90.470.20">
    <property type="entry name" value="4'-phosphopantetheinyl transferase domain"/>
    <property type="match status" value="1"/>
</dbReference>
<proteinExistence type="inferred from homology"/>
<name>A0ABW0WGL6_STRNO</name>
<dbReference type="GO" id="GO:0016740">
    <property type="term" value="F:transferase activity"/>
    <property type="evidence" value="ECO:0007669"/>
    <property type="project" value="UniProtKB-KW"/>
</dbReference>
<dbReference type="InterPro" id="IPR050559">
    <property type="entry name" value="P-Pant_transferase_sf"/>
</dbReference>
<feature type="domain" description="4'-phosphopantetheinyl transferase" evidence="4">
    <location>
        <begin position="148"/>
        <end position="244"/>
    </location>
</feature>
<dbReference type="SUPFAM" id="SSF56214">
    <property type="entry name" value="4'-phosphopantetheinyl transferase"/>
    <property type="match status" value="2"/>
</dbReference>
<dbReference type="InterPro" id="IPR008278">
    <property type="entry name" value="4-PPantetheinyl_Trfase_dom"/>
</dbReference>
<evidence type="ECO:0000259" key="4">
    <source>
        <dbReference type="Pfam" id="PF01648"/>
    </source>
</evidence>
<evidence type="ECO:0000256" key="2">
    <source>
        <dbReference type="ARBA" id="ARBA00022679"/>
    </source>
</evidence>
<dbReference type="Pfam" id="PF01648">
    <property type="entry name" value="ACPS"/>
    <property type="match status" value="1"/>
</dbReference>
<accession>A0ABW0WGL6</accession>
<protein>
    <submittedName>
        <fullName evidence="5">4'-phosphopantetheinyl transferase family protein</fullName>
    </submittedName>
</protein>
<dbReference type="PANTHER" id="PTHR12215">
    <property type="entry name" value="PHOSPHOPANTETHEINE TRANSFERASE"/>
    <property type="match status" value="1"/>
</dbReference>
<gene>
    <name evidence="5" type="ORF">ACFP3J_07935</name>
</gene>